<dbReference type="RefSeq" id="WP_103461499.1">
    <property type="nucleotide sequence ID" value="NZ_PPXD01000026.1"/>
</dbReference>
<accession>A0A2S3Z9Q2</accession>
<comment type="caution">
    <text evidence="1">The sequence shown here is derived from an EMBL/GenBank/DDBJ whole genome shotgun (WGS) entry which is preliminary data.</text>
</comment>
<proteinExistence type="predicted"/>
<organism evidence="1 2">
    <name type="scientific">Cryobacterium zongtaii</name>
    <dbReference type="NCBI Taxonomy" id="1259217"/>
    <lineage>
        <taxon>Bacteria</taxon>
        <taxon>Bacillati</taxon>
        <taxon>Actinomycetota</taxon>
        <taxon>Actinomycetes</taxon>
        <taxon>Micrococcales</taxon>
        <taxon>Microbacteriaceae</taxon>
        <taxon>Cryobacterium</taxon>
    </lineage>
</organism>
<sequence>MTQKLAHSIRTVLRPSDSYDLLCYLQAAQDALAQVFEQLAAWHVEAIDGTPYKGKDGTGAPGLHAVGPAGQVAGLLEMAAESTALVPRAQTANGVVRWFDGVKGAESALTIDKALAAVER</sequence>
<dbReference type="Proteomes" id="UP000237340">
    <property type="component" value="Unassembled WGS sequence"/>
</dbReference>
<dbReference type="AlphaFoldDB" id="A0A2S3Z9Q2"/>
<keyword evidence="2" id="KW-1185">Reference proteome</keyword>
<gene>
    <name evidence="1" type="ORF">C3B61_15615</name>
</gene>
<name>A0A2S3Z9Q2_9MICO</name>
<evidence type="ECO:0000313" key="1">
    <source>
        <dbReference type="EMBL" id="POH62308.1"/>
    </source>
</evidence>
<protein>
    <submittedName>
        <fullName evidence="1">Uncharacterized protein</fullName>
    </submittedName>
</protein>
<reference evidence="1 2" key="1">
    <citation type="submission" date="2018-01" db="EMBL/GenBank/DDBJ databases">
        <title>Cryobacterium sp. nov., from glaciers in China.</title>
        <authorList>
            <person name="Liu Q."/>
            <person name="Xin Y.-H."/>
        </authorList>
    </citation>
    <scope>NUCLEOTIDE SEQUENCE [LARGE SCALE GENOMIC DNA]</scope>
    <source>
        <strain evidence="1 2">TMN-42</strain>
    </source>
</reference>
<evidence type="ECO:0000313" key="2">
    <source>
        <dbReference type="Proteomes" id="UP000237340"/>
    </source>
</evidence>
<dbReference type="EMBL" id="PPXD01000026">
    <property type="protein sequence ID" value="POH62308.1"/>
    <property type="molecule type" value="Genomic_DNA"/>
</dbReference>